<keyword evidence="2" id="KW-0812">Transmembrane</keyword>
<keyword evidence="2" id="KW-1133">Transmembrane helix</keyword>
<evidence type="ECO:0000256" key="1">
    <source>
        <dbReference type="ARBA" id="ARBA00022679"/>
    </source>
</evidence>
<dbReference type="InterPro" id="IPR023451">
    <property type="entry name" value="Thymidate_synth/dCMP_Mease_dom"/>
</dbReference>
<reference evidence="4" key="1">
    <citation type="submission" date="2018-10" db="EMBL/GenBank/DDBJ databases">
        <title>Hidden diversity of soil giant viruses.</title>
        <authorList>
            <person name="Schulz F."/>
            <person name="Alteio L."/>
            <person name="Goudeau D."/>
            <person name="Ryan E.M."/>
            <person name="Malmstrom R.R."/>
            <person name="Blanchard J."/>
            <person name="Woyke T."/>
        </authorList>
    </citation>
    <scope>NUCLEOTIDE SEQUENCE</scope>
    <source>
        <strain evidence="4">TEV1</strain>
    </source>
</reference>
<feature type="transmembrane region" description="Helical" evidence="2">
    <location>
        <begin position="292"/>
        <end position="315"/>
    </location>
</feature>
<dbReference type="Pfam" id="PF00303">
    <property type="entry name" value="Thymidylat_synt"/>
    <property type="match status" value="1"/>
</dbReference>
<dbReference type="Gene3D" id="3.30.572.10">
    <property type="entry name" value="Thymidylate synthase/dCMP hydroxymethylase domain"/>
    <property type="match status" value="1"/>
</dbReference>
<dbReference type="EMBL" id="MK071984">
    <property type="protein sequence ID" value="AYV76387.1"/>
    <property type="molecule type" value="Genomic_DNA"/>
</dbReference>
<dbReference type="GO" id="GO:0016740">
    <property type="term" value="F:transferase activity"/>
    <property type="evidence" value="ECO:0007669"/>
    <property type="project" value="UniProtKB-KW"/>
</dbReference>
<dbReference type="InterPro" id="IPR036926">
    <property type="entry name" value="Thymidate_synth/dCMP_Mease_sf"/>
</dbReference>
<dbReference type="SUPFAM" id="SSF55831">
    <property type="entry name" value="Thymidylate synthase/dCMP hydroxymethylase"/>
    <property type="match status" value="1"/>
</dbReference>
<evidence type="ECO:0000259" key="3">
    <source>
        <dbReference type="Pfam" id="PF00303"/>
    </source>
</evidence>
<keyword evidence="2" id="KW-0472">Membrane</keyword>
<feature type="domain" description="Thymidylate synthase/dCMP hydroxymethylase" evidence="3">
    <location>
        <begin position="101"/>
        <end position="270"/>
    </location>
</feature>
<sequence length="319" mass="37778">MFRGAIYNTLSEAYLTTLSDVYHNGSPLKGTSKEEQLNNPNNLNDFKQLINNDNYYYNRAPSKELHNYSFTIKNPSITESLTTKSNKHNEIIVNYTEKETKYFDDGDIHNMDKLSKVWDTIKNPDGTVNANYGYMVYHMFDAWNEQFDPSNKMNQWDWAKKRLILNKQTLQAYLHFNRPKDQWMMNLDQPCTMYIQFVIRNDKLNLYANMRSNDIVYGTPYNIAYFIKLQHRMCNELKECYPNLEIGDYIHHTTSIHYYIRNEDRVKQMLGINTLSYRLKQTTSCVANSLKIIVLFLVYMYVLFLLIVGTNMIGFKISF</sequence>
<proteinExistence type="predicted"/>
<keyword evidence="1" id="KW-0808">Transferase</keyword>
<name>A0A3G4ZNC4_9VIRU</name>
<protein>
    <recommendedName>
        <fullName evidence="3">Thymidylate synthase/dCMP hydroxymethylase domain-containing protein</fullName>
    </recommendedName>
</protein>
<accession>A0A3G4ZNC4</accession>
<organism evidence="4">
    <name type="scientific">Terrestrivirus sp</name>
    <dbReference type="NCBI Taxonomy" id="2487775"/>
    <lineage>
        <taxon>Viruses</taxon>
        <taxon>Varidnaviria</taxon>
        <taxon>Bamfordvirae</taxon>
        <taxon>Nucleocytoviricota</taxon>
        <taxon>Megaviricetes</taxon>
        <taxon>Imitervirales</taxon>
        <taxon>Mimiviridae</taxon>
        <taxon>Klosneuvirinae</taxon>
    </lineage>
</organism>
<evidence type="ECO:0000256" key="2">
    <source>
        <dbReference type="SAM" id="Phobius"/>
    </source>
</evidence>
<evidence type="ECO:0000313" key="4">
    <source>
        <dbReference type="EMBL" id="AYV76387.1"/>
    </source>
</evidence>
<gene>
    <name evidence="4" type="ORF">Terrestrivirus6_13</name>
</gene>